<sequence length="87" mass="10007">MCLDVSLFSVVPFGCPHWVAFACLSPVLYLHSQLAILRTCFKVETRSLNIVVRQRMQMDERMTITLIFCEGRTYIGHWLYHSGGQAI</sequence>
<dbReference type="Proteomes" id="UP000307440">
    <property type="component" value="Unassembled WGS sequence"/>
</dbReference>
<reference evidence="1 2" key="1">
    <citation type="journal article" date="2019" name="Nat. Ecol. Evol.">
        <title>Megaphylogeny resolves global patterns of mushroom evolution.</title>
        <authorList>
            <person name="Varga T."/>
            <person name="Krizsan K."/>
            <person name="Foldi C."/>
            <person name="Dima B."/>
            <person name="Sanchez-Garcia M."/>
            <person name="Sanchez-Ramirez S."/>
            <person name="Szollosi G.J."/>
            <person name="Szarkandi J.G."/>
            <person name="Papp V."/>
            <person name="Albert L."/>
            <person name="Andreopoulos W."/>
            <person name="Angelini C."/>
            <person name="Antonin V."/>
            <person name="Barry K.W."/>
            <person name="Bougher N.L."/>
            <person name="Buchanan P."/>
            <person name="Buyck B."/>
            <person name="Bense V."/>
            <person name="Catcheside P."/>
            <person name="Chovatia M."/>
            <person name="Cooper J."/>
            <person name="Damon W."/>
            <person name="Desjardin D."/>
            <person name="Finy P."/>
            <person name="Geml J."/>
            <person name="Haridas S."/>
            <person name="Hughes K."/>
            <person name="Justo A."/>
            <person name="Karasinski D."/>
            <person name="Kautmanova I."/>
            <person name="Kiss B."/>
            <person name="Kocsube S."/>
            <person name="Kotiranta H."/>
            <person name="LaButti K.M."/>
            <person name="Lechner B.E."/>
            <person name="Liimatainen K."/>
            <person name="Lipzen A."/>
            <person name="Lukacs Z."/>
            <person name="Mihaltcheva S."/>
            <person name="Morgado L.N."/>
            <person name="Niskanen T."/>
            <person name="Noordeloos M.E."/>
            <person name="Ohm R.A."/>
            <person name="Ortiz-Santana B."/>
            <person name="Ovrebo C."/>
            <person name="Racz N."/>
            <person name="Riley R."/>
            <person name="Savchenko A."/>
            <person name="Shiryaev A."/>
            <person name="Soop K."/>
            <person name="Spirin V."/>
            <person name="Szebenyi C."/>
            <person name="Tomsovsky M."/>
            <person name="Tulloss R.E."/>
            <person name="Uehling J."/>
            <person name="Grigoriev I.V."/>
            <person name="Vagvolgyi C."/>
            <person name="Papp T."/>
            <person name="Martin F.M."/>
            <person name="Miettinen O."/>
            <person name="Hibbett D.S."/>
            <person name="Nagy L.G."/>
        </authorList>
    </citation>
    <scope>NUCLEOTIDE SEQUENCE [LARGE SCALE GENOMIC DNA]</scope>
    <source>
        <strain evidence="1 2">CBS 121175</strain>
    </source>
</reference>
<keyword evidence="2" id="KW-1185">Reference proteome</keyword>
<protein>
    <submittedName>
        <fullName evidence="1">Uncharacterized protein</fullName>
    </submittedName>
</protein>
<dbReference type="EMBL" id="ML210151">
    <property type="protein sequence ID" value="TFK29212.1"/>
    <property type="molecule type" value="Genomic_DNA"/>
</dbReference>
<dbReference type="AlphaFoldDB" id="A0A5C3L984"/>
<accession>A0A5C3L984</accession>
<organism evidence="1 2">
    <name type="scientific">Coprinopsis marcescibilis</name>
    <name type="common">Agaric fungus</name>
    <name type="synonym">Psathyrella marcescibilis</name>
    <dbReference type="NCBI Taxonomy" id="230819"/>
    <lineage>
        <taxon>Eukaryota</taxon>
        <taxon>Fungi</taxon>
        <taxon>Dikarya</taxon>
        <taxon>Basidiomycota</taxon>
        <taxon>Agaricomycotina</taxon>
        <taxon>Agaricomycetes</taxon>
        <taxon>Agaricomycetidae</taxon>
        <taxon>Agaricales</taxon>
        <taxon>Agaricineae</taxon>
        <taxon>Psathyrellaceae</taxon>
        <taxon>Coprinopsis</taxon>
    </lineage>
</organism>
<evidence type="ECO:0000313" key="2">
    <source>
        <dbReference type="Proteomes" id="UP000307440"/>
    </source>
</evidence>
<evidence type="ECO:0000313" key="1">
    <source>
        <dbReference type="EMBL" id="TFK29212.1"/>
    </source>
</evidence>
<proteinExistence type="predicted"/>
<gene>
    <name evidence="1" type="ORF">FA15DRAFT_431034</name>
</gene>
<name>A0A5C3L984_COPMA</name>